<proteinExistence type="predicted"/>
<dbReference type="STRING" id="139723.A0A182MI89"/>
<reference evidence="3" key="1">
    <citation type="submission" date="2013-09" db="EMBL/GenBank/DDBJ databases">
        <title>The Genome Sequence of Anopheles culicifacies species A.</title>
        <authorList>
            <consortium name="The Broad Institute Genomics Platform"/>
            <person name="Neafsey D.E."/>
            <person name="Besansky N."/>
            <person name="Howell P."/>
            <person name="Walton C."/>
            <person name="Young S.K."/>
            <person name="Zeng Q."/>
            <person name="Gargeya S."/>
            <person name="Fitzgerald M."/>
            <person name="Haas B."/>
            <person name="Abouelleil A."/>
            <person name="Allen A.W."/>
            <person name="Alvarado L."/>
            <person name="Arachchi H.M."/>
            <person name="Berlin A.M."/>
            <person name="Chapman S.B."/>
            <person name="Gainer-Dewar J."/>
            <person name="Goldberg J."/>
            <person name="Griggs A."/>
            <person name="Gujja S."/>
            <person name="Hansen M."/>
            <person name="Howarth C."/>
            <person name="Imamovic A."/>
            <person name="Ireland A."/>
            <person name="Larimer J."/>
            <person name="McCowan C."/>
            <person name="Murphy C."/>
            <person name="Pearson M."/>
            <person name="Poon T.W."/>
            <person name="Priest M."/>
            <person name="Roberts A."/>
            <person name="Saif S."/>
            <person name="Shea T."/>
            <person name="Sisk P."/>
            <person name="Sykes S."/>
            <person name="Wortman J."/>
            <person name="Nusbaum C."/>
            <person name="Birren B."/>
        </authorList>
    </citation>
    <scope>NUCLEOTIDE SEQUENCE [LARGE SCALE GENOMIC DNA]</scope>
    <source>
        <strain evidence="3">A-37</strain>
    </source>
</reference>
<dbReference type="AlphaFoldDB" id="A0A182MI89"/>
<feature type="chain" id="PRO_5008128362" evidence="1">
    <location>
        <begin position="23"/>
        <end position="168"/>
    </location>
</feature>
<keyword evidence="1" id="KW-0732">Signal</keyword>
<dbReference type="VEuPathDB" id="VectorBase:ACUA018913"/>
<keyword evidence="3" id="KW-1185">Reference proteome</keyword>
<evidence type="ECO:0000256" key="1">
    <source>
        <dbReference type="SAM" id="SignalP"/>
    </source>
</evidence>
<sequence length="168" mass="18906">MKIHRCLFCMVITLMSVFHCNCQSSEERVLTNDPNYPELEHSKIPMASINGLLDSLDHDNRQVVVGGGPLISNQLAPEDYEAADALAARLGYSRLNGETKRSWNKMNAAWGKRANGGNRNSGWNKFGAAWGKREPGWNNLKGLWGKRADKWDKLASAWGKRQEISRSY</sequence>
<dbReference type="EnsemblMetazoa" id="ACUA018913-RA">
    <property type="protein sequence ID" value="ACUA018913-PA"/>
    <property type="gene ID" value="ACUA018913"/>
</dbReference>
<evidence type="ECO:0000313" key="3">
    <source>
        <dbReference type="Proteomes" id="UP000075883"/>
    </source>
</evidence>
<dbReference type="EMBL" id="AXCM01000181">
    <property type="status" value="NOT_ANNOTATED_CDS"/>
    <property type="molecule type" value="Genomic_DNA"/>
</dbReference>
<dbReference type="Proteomes" id="UP000075883">
    <property type="component" value="Unassembled WGS sequence"/>
</dbReference>
<feature type="signal peptide" evidence="1">
    <location>
        <begin position="1"/>
        <end position="22"/>
    </location>
</feature>
<protein>
    <submittedName>
        <fullName evidence="2">Uncharacterized protein</fullName>
    </submittedName>
</protein>
<accession>A0A182MI89</accession>
<name>A0A182MI89_9DIPT</name>
<evidence type="ECO:0000313" key="2">
    <source>
        <dbReference type="EnsemblMetazoa" id="ACUA018913-PA"/>
    </source>
</evidence>
<organism evidence="2 3">
    <name type="scientific">Anopheles culicifacies</name>
    <dbReference type="NCBI Taxonomy" id="139723"/>
    <lineage>
        <taxon>Eukaryota</taxon>
        <taxon>Metazoa</taxon>
        <taxon>Ecdysozoa</taxon>
        <taxon>Arthropoda</taxon>
        <taxon>Hexapoda</taxon>
        <taxon>Insecta</taxon>
        <taxon>Pterygota</taxon>
        <taxon>Neoptera</taxon>
        <taxon>Endopterygota</taxon>
        <taxon>Diptera</taxon>
        <taxon>Nematocera</taxon>
        <taxon>Culicoidea</taxon>
        <taxon>Culicidae</taxon>
        <taxon>Anophelinae</taxon>
        <taxon>Anopheles</taxon>
        <taxon>culicifacies species complex</taxon>
    </lineage>
</organism>
<reference evidence="2" key="2">
    <citation type="submission" date="2020-05" db="UniProtKB">
        <authorList>
            <consortium name="EnsemblMetazoa"/>
        </authorList>
    </citation>
    <scope>IDENTIFICATION</scope>
    <source>
        <strain evidence="2">A-37</strain>
    </source>
</reference>